<dbReference type="EMBL" id="CP134146">
    <property type="protein sequence ID" value="WNC69139.1"/>
    <property type="molecule type" value="Genomic_DNA"/>
</dbReference>
<sequence length="489" mass="55508">MKPKTNSIKYSLIKLAAITAVFTFNCYASNISNVEIKPNIILIVADDLGYGDIEPYGQQYTKTPTLNVLAKEGIKFTQHYAGSTVCGPSRASLLTGLHSGHSSIRGNPKWTDSGKPVDLSKQDTTFATMLQKNGYRTAVVGKWGMAEEVPTNLDAMPNAQGFDYFFGYKTHLAAHHYYWPTLFENNSEYPLVGNDYLKNKGQYTHDLFTTKALDYIKQSNTDKQQPFFLYLAYTIPHLALTVPEDAKSQYKNLGWPKRKLNTDGHYRNDPEGNVTYAAMISRMDRDIGKVMNTLKEQGIDDNTLVIFTSDNGHEYDNGFFNSNGPLRGKKRDLYEGGIRVPFIARWPDKIKAGTTSEHASAFWDYFATLCDLSMDKKSQACANTDGISFVNALTGQQEQAKHNYLYWEFNEKEGPLQALRKDNWKLVKKYPNKFELYNLDEDIGEHHNLIAQMPEKFDELKALLENARSAHPEFSLKKLANPWKNKSKN</sequence>
<dbReference type="Gene3D" id="3.30.1120.10">
    <property type="match status" value="1"/>
</dbReference>
<dbReference type="InterPro" id="IPR000917">
    <property type="entry name" value="Sulfatase_N"/>
</dbReference>
<dbReference type="Gene3D" id="3.40.720.10">
    <property type="entry name" value="Alkaline Phosphatase, subunit A"/>
    <property type="match status" value="1"/>
</dbReference>
<proteinExistence type="inferred from homology"/>
<protein>
    <submittedName>
        <fullName evidence="4">Arylsulfatase</fullName>
    </submittedName>
</protein>
<feature type="domain" description="Sulfatase N-terminal" evidence="3">
    <location>
        <begin position="38"/>
        <end position="372"/>
    </location>
</feature>
<dbReference type="PANTHER" id="PTHR42693">
    <property type="entry name" value="ARYLSULFATASE FAMILY MEMBER"/>
    <property type="match status" value="1"/>
</dbReference>
<keyword evidence="5" id="KW-1185">Reference proteome</keyword>
<dbReference type="Pfam" id="PF00884">
    <property type="entry name" value="Sulfatase"/>
    <property type="match status" value="1"/>
</dbReference>
<dbReference type="CDD" id="cd16145">
    <property type="entry name" value="ARS_like"/>
    <property type="match status" value="1"/>
</dbReference>
<keyword evidence="2" id="KW-0378">Hydrolase</keyword>
<dbReference type="InterPro" id="IPR017850">
    <property type="entry name" value="Alkaline_phosphatase_core_sf"/>
</dbReference>
<evidence type="ECO:0000259" key="3">
    <source>
        <dbReference type="Pfam" id="PF00884"/>
    </source>
</evidence>
<dbReference type="InterPro" id="IPR050738">
    <property type="entry name" value="Sulfatase"/>
</dbReference>
<comment type="similarity">
    <text evidence="1">Belongs to the sulfatase family.</text>
</comment>
<dbReference type="Proteomes" id="UP001248581">
    <property type="component" value="Chromosome"/>
</dbReference>
<accession>A0ABY9TN50</accession>
<organism evidence="4 5">
    <name type="scientific">Thalassotalea nanhaiensis</name>
    <dbReference type="NCBI Taxonomy" id="3065648"/>
    <lineage>
        <taxon>Bacteria</taxon>
        <taxon>Pseudomonadati</taxon>
        <taxon>Pseudomonadota</taxon>
        <taxon>Gammaproteobacteria</taxon>
        <taxon>Alteromonadales</taxon>
        <taxon>Colwelliaceae</taxon>
        <taxon>Thalassotalea</taxon>
    </lineage>
</organism>
<dbReference type="RefSeq" id="WP_348388283.1">
    <property type="nucleotide sequence ID" value="NZ_CP134146.1"/>
</dbReference>
<evidence type="ECO:0000256" key="1">
    <source>
        <dbReference type="ARBA" id="ARBA00008779"/>
    </source>
</evidence>
<evidence type="ECO:0000313" key="5">
    <source>
        <dbReference type="Proteomes" id="UP001248581"/>
    </source>
</evidence>
<dbReference type="PANTHER" id="PTHR42693:SF53">
    <property type="entry name" value="ENDO-4-O-SULFATASE"/>
    <property type="match status" value="1"/>
</dbReference>
<name>A0ABY9TN50_9GAMM</name>
<gene>
    <name evidence="4" type="ORF">RI845_03035</name>
</gene>
<dbReference type="SUPFAM" id="SSF53649">
    <property type="entry name" value="Alkaline phosphatase-like"/>
    <property type="match status" value="1"/>
</dbReference>
<evidence type="ECO:0000313" key="4">
    <source>
        <dbReference type="EMBL" id="WNC69139.1"/>
    </source>
</evidence>
<reference evidence="5" key="1">
    <citation type="submission" date="2023-09" db="EMBL/GenBank/DDBJ databases">
        <authorList>
            <person name="Li S."/>
            <person name="Li X."/>
            <person name="Zhang C."/>
            <person name="Zhao Z."/>
        </authorList>
    </citation>
    <scope>NUCLEOTIDE SEQUENCE [LARGE SCALE GENOMIC DNA]</scope>
    <source>
        <strain evidence="5">SQ345</strain>
    </source>
</reference>
<evidence type="ECO:0000256" key="2">
    <source>
        <dbReference type="ARBA" id="ARBA00022801"/>
    </source>
</evidence>